<organism evidence="1 2">
    <name type="scientific">Dallia pectoralis</name>
    <name type="common">Alaska blackfish</name>
    <dbReference type="NCBI Taxonomy" id="75939"/>
    <lineage>
        <taxon>Eukaryota</taxon>
        <taxon>Metazoa</taxon>
        <taxon>Chordata</taxon>
        <taxon>Craniata</taxon>
        <taxon>Vertebrata</taxon>
        <taxon>Euteleostomi</taxon>
        <taxon>Actinopterygii</taxon>
        <taxon>Neopterygii</taxon>
        <taxon>Teleostei</taxon>
        <taxon>Protacanthopterygii</taxon>
        <taxon>Esociformes</taxon>
        <taxon>Umbridae</taxon>
        <taxon>Dallia</taxon>
    </lineage>
</organism>
<evidence type="ECO:0000313" key="1">
    <source>
        <dbReference type="EMBL" id="KAJ7988712.1"/>
    </source>
</evidence>
<sequence>MSGESKHLLPEKDLCGHSVPRVSTEGQSLGGSTALPGGTGNWARDQGVACENLTRDETRSAKRTPATATHVDAEDFEERSERNHSCNAMHRGLMWMSNKRRKRQVAKTPRERRRTECDDVMASCTDQWNYL</sequence>
<gene>
    <name evidence="1" type="ORF">DPEC_G00312070</name>
</gene>
<dbReference type="Proteomes" id="UP001157502">
    <property type="component" value="Chromosome 30"/>
</dbReference>
<keyword evidence="2" id="KW-1185">Reference proteome</keyword>
<reference evidence="1" key="1">
    <citation type="submission" date="2021-05" db="EMBL/GenBank/DDBJ databases">
        <authorList>
            <person name="Pan Q."/>
            <person name="Jouanno E."/>
            <person name="Zahm M."/>
            <person name="Klopp C."/>
            <person name="Cabau C."/>
            <person name="Louis A."/>
            <person name="Berthelot C."/>
            <person name="Parey E."/>
            <person name="Roest Crollius H."/>
            <person name="Montfort J."/>
            <person name="Robinson-Rechavi M."/>
            <person name="Bouchez O."/>
            <person name="Lampietro C."/>
            <person name="Lopez Roques C."/>
            <person name="Donnadieu C."/>
            <person name="Postlethwait J."/>
            <person name="Bobe J."/>
            <person name="Dillon D."/>
            <person name="Chandos A."/>
            <person name="von Hippel F."/>
            <person name="Guiguen Y."/>
        </authorList>
    </citation>
    <scope>NUCLEOTIDE SEQUENCE</scope>
    <source>
        <strain evidence="1">YG-Jan2019</strain>
    </source>
</reference>
<comment type="caution">
    <text evidence="1">The sequence shown here is derived from an EMBL/GenBank/DDBJ whole genome shotgun (WGS) entry which is preliminary data.</text>
</comment>
<protein>
    <submittedName>
        <fullName evidence="1">Uncharacterized protein</fullName>
    </submittedName>
</protein>
<accession>A0ACC2FBP8</accession>
<proteinExistence type="predicted"/>
<dbReference type="EMBL" id="CM055757">
    <property type="protein sequence ID" value="KAJ7988712.1"/>
    <property type="molecule type" value="Genomic_DNA"/>
</dbReference>
<evidence type="ECO:0000313" key="2">
    <source>
        <dbReference type="Proteomes" id="UP001157502"/>
    </source>
</evidence>
<name>A0ACC2FBP8_DALPE</name>